<keyword evidence="2" id="KW-1185">Reference proteome</keyword>
<accession>W9S2V7</accession>
<protein>
    <submittedName>
        <fullName evidence="1">Uncharacterized protein</fullName>
    </submittedName>
</protein>
<name>W9S2V7_9ROSA</name>
<dbReference type="EMBL" id="KE345548">
    <property type="protein sequence ID" value="EXC05937.1"/>
    <property type="molecule type" value="Genomic_DNA"/>
</dbReference>
<proteinExistence type="predicted"/>
<sequence length="70" mass="8070">MVMKSEPFITVMKSDPFITAKSPRLRFGLTNQVVRYITETEERARVSGERECAMPTWKISTVSPLLQHSR</sequence>
<dbReference type="Proteomes" id="UP000030645">
    <property type="component" value="Unassembled WGS sequence"/>
</dbReference>
<organism evidence="1 2">
    <name type="scientific">Morus notabilis</name>
    <dbReference type="NCBI Taxonomy" id="981085"/>
    <lineage>
        <taxon>Eukaryota</taxon>
        <taxon>Viridiplantae</taxon>
        <taxon>Streptophyta</taxon>
        <taxon>Embryophyta</taxon>
        <taxon>Tracheophyta</taxon>
        <taxon>Spermatophyta</taxon>
        <taxon>Magnoliopsida</taxon>
        <taxon>eudicotyledons</taxon>
        <taxon>Gunneridae</taxon>
        <taxon>Pentapetalae</taxon>
        <taxon>rosids</taxon>
        <taxon>fabids</taxon>
        <taxon>Rosales</taxon>
        <taxon>Moraceae</taxon>
        <taxon>Moreae</taxon>
        <taxon>Morus</taxon>
    </lineage>
</organism>
<evidence type="ECO:0000313" key="1">
    <source>
        <dbReference type="EMBL" id="EXC05937.1"/>
    </source>
</evidence>
<reference evidence="2" key="1">
    <citation type="submission" date="2013-01" db="EMBL/GenBank/DDBJ databases">
        <title>Draft Genome Sequence of a Mulberry Tree, Morus notabilis C.K. Schneid.</title>
        <authorList>
            <person name="He N."/>
            <person name="Zhao S."/>
        </authorList>
    </citation>
    <scope>NUCLEOTIDE SEQUENCE</scope>
</reference>
<dbReference type="AlphaFoldDB" id="W9S2V7"/>
<evidence type="ECO:0000313" key="2">
    <source>
        <dbReference type="Proteomes" id="UP000030645"/>
    </source>
</evidence>
<gene>
    <name evidence="1" type="ORF">L484_014205</name>
</gene>